<dbReference type="Gene3D" id="3.30.450.20">
    <property type="entry name" value="PAS domain"/>
    <property type="match status" value="2"/>
</dbReference>
<keyword evidence="4" id="KW-1003">Cell membrane</keyword>
<dbReference type="SUPFAM" id="SSF103190">
    <property type="entry name" value="Sensory domain-like"/>
    <property type="match status" value="1"/>
</dbReference>
<keyword evidence="10" id="KW-0067">ATP-binding</keyword>
<gene>
    <name evidence="16" type="primary">dcuS</name>
    <name evidence="16" type="ORF">GH885_00025</name>
</gene>
<evidence type="ECO:0000256" key="7">
    <source>
        <dbReference type="ARBA" id="ARBA00022692"/>
    </source>
</evidence>
<reference evidence="16 17" key="1">
    <citation type="submission" date="2019-10" db="EMBL/GenBank/DDBJ databases">
        <title>Gracilibacillus salitolerans sp. nov., a moderate halophile isolated from a saline soil in northwest China.</title>
        <authorList>
            <person name="Gan L."/>
        </authorList>
    </citation>
    <scope>NUCLEOTIDE SEQUENCE [LARGE SCALE GENOMIC DNA]</scope>
    <source>
        <strain evidence="16 17">TP2-8</strain>
    </source>
</reference>
<evidence type="ECO:0000256" key="1">
    <source>
        <dbReference type="ARBA" id="ARBA00000085"/>
    </source>
</evidence>
<dbReference type="InterPro" id="IPR036890">
    <property type="entry name" value="HATPase_C_sf"/>
</dbReference>
<dbReference type="AlphaFoldDB" id="A0A6N7QUV3"/>
<evidence type="ECO:0000256" key="5">
    <source>
        <dbReference type="ARBA" id="ARBA00022553"/>
    </source>
</evidence>
<comment type="subcellular location">
    <subcellularLocation>
        <location evidence="2">Cell membrane</location>
        <topology evidence="2">Multi-pass membrane protein</topology>
    </subcellularLocation>
</comment>
<dbReference type="PROSITE" id="PS50109">
    <property type="entry name" value="HIS_KIN"/>
    <property type="match status" value="1"/>
</dbReference>
<dbReference type="Gene3D" id="3.30.565.10">
    <property type="entry name" value="Histidine kinase-like ATPase, C-terminal domain"/>
    <property type="match status" value="1"/>
</dbReference>
<keyword evidence="6 16" id="KW-0808">Transferase</keyword>
<evidence type="ECO:0000256" key="6">
    <source>
        <dbReference type="ARBA" id="ARBA00022679"/>
    </source>
</evidence>
<evidence type="ECO:0000256" key="11">
    <source>
        <dbReference type="ARBA" id="ARBA00022989"/>
    </source>
</evidence>
<feature type="domain" description="Histidine kinase" evidence="15">
    <location>
        <begin position="327"/>
        <end position="539"/>
    </location>
</feature>
<feature type="transmembrane region" description="Helical" evidence="14">
    <location>
        <begin position="20"/>
        <end position="43"/>
    </location>
</feature>
<dbReference type="GO" id="GO:0005524">
    <property type="term" value="F:ATP binding"/>
    <property type="evidence" value="ECO:0007669"/>
    <property type="project" value="UniProtKB-KW"/>
</dbReference>
<dbReference type="Pfam" id="PF02518">
    <property type="entry name" value="HATPase_c"/>
    <property type="match status" value="1"/>
</dbReference>
<dbReference type="SUPFAM" id="SSF55874">
    <property type="entry name" value="ATPase domain of HSP90 chaperone/DNA topoisomerase II/histidine kinase"/>
    <property type="match status" value="1"/>
</dbReference>
<dbReference type="InterPro" id="IPR013767">
    <property type="entry name" value="PAS_fold"/>
</dbReference>
<dbReference type="Pfam" id="PF14689">
    <property type="entry name" value="SPOB_a"/>
    <property type="match status" value="1"/>
</dbReference>
<dbReference type="Pfam" id="PF17203">
    <property type="entry name" value="sCache_3_2"/>
    <property type="match status" value="1"/>
</dbReference>
<dbReference type="InterPro" id="IPR033463">
    <property type="entry name" value="sCache_3"/>
</dbReference>
<evidence type="ECO:0000256" key="2">
    <source>
        <dbReference type="ARBA" id="ARBA00004651"/>
    </source>
</evidence>
<accession>A0A6N7QUV3</accession>
<dbReference type="InterPro" id="IPR039506">
    <property type="entry name" value="SPOB_a"/>
</dbReference>
<dbReference type="PANTHER" id="PTHR43547">
    <property type="entry name" value="TWO-COMPONENT HISTIDINE KINASE"/>
    <property type="match status" value="1"/>
</dbReference>
<evidence type="ECO:0000256" key="9">
    <source>
        <dbReference type="ARBA" id="ARBA00022777"/>
    </source>
</evidence>
<dbReference type="PANTHER" id="PTHR43547:SF10">
    <property type="entry name" value="SENSOR HISTIDINE KINASE DCUS"/>
    <property type="match status" value="1"/>
</dbReference>
<dbReference type="EC" id="2.7.13.3" evidence="3"/>
<dbReference type="EMBL" id="WJEE01000001">
    <property type="protein sequence ID" value="MRI64731.1"/>
    <property type="molecule type" value="Genomic_DNA"/>
</dbReference>
<evidence type="ECO:0000256" key="10">
    <source>
        <dbReference type="ARBA" id="ARBA00022840"/>
    </source>
</evidence>
<evidence type="ECO:0000256" key="8">
    <source>
        <dbReference type="ARBA" id="ARBA00022741"/>
    </source>
</evidence>
<organism evidence="16 17">
    <name type="scientific">Gracilibacillus thailandensis</name>
    <dbReference type="NCBI Taxonomy" id="563735"/>
    <lineage>
        <taxon>Bacteria</taxon>
        <taxon>Bacillati</taxon>
        <taxon>Bacillota</taxon>
        <taxon>Bacilli</taxon>
        <taxon>Bacillales</taxon>
        <taxon>Bacillaceae</taxon>
        <taxon>Gracilibacillus</taxon>
    </lineage>
</organism>
<keyword evidence="7 14" id="KW-0812">Transmembrane</keyword>
<proteinExistence type="predicted"/>
<name>A0A6N7QUV3_9BACI</name>
<dbReference type="SUPFAM" id="SSF55890">
    <property type="entry name" value="Sporulation response regulatory protein Spo0B"/>
    <property type="match status" value="1"/>
</dbReference>
<dbReference type="FunFam" id="3.30.450.20:FF:000018">
    <property type="entry name" value="Sensor histidine kinase DcuS"/>
    <property type="match status" value="1"/>
</dbReference>
<protein>
    <recommendedName>
        <fullName evidence="3">histidine kinase</fullName>
        <ecNumber evidence="3">2.7.13.3</ecNumber>
    </recommendedName>
</protein>
<dbReference type="InterPro" id="IPR035965">
    <property type="entry name" value="PAS-like_dom_sf"/>
</dbReference>
<keyword evidence="8" id="KW-0547">Nucleotide-binding</keyword>
<dbReference type="CDD" id="cd00130">
    <property type="entry name" value="PAS"/>
    <property type="match status" value="1"/>
</dbReference>
<dbReference type="SMART" id="SM00091">
    <property type="entry name" value="PAS"/>
    <property type="match status" value="1"/>
</dbReference>
<keyword evidence="5" id="KW-0597">Phosphoprotein</keyword>
<dbReference type="InterPro" id="IPR005467">
    <property type="entry name" value="His_kinase_dom"/>
</dbReference>
<evidence type="ECO:0000256" key="13">
    <source>
        <dbReference type="ARBA" id="ARBA00023136"/>
    </source>
</evidence>
<evidence type="ECO:0000256" key="12">
    <source>
        <dbReference type="ARBA" id="ARBA00023012"/>
    </source>
</evidence>
<keyword evidence="12" id="KW-0902">Two-component regulatory system</keyword>
<dbReference type="InterPro" id="IPR000014">
    <property type="entry name" value="PAS"/>
</dbReference>
<dbReference type="Gene3D" id="1.10.287.130">
    <property type="match status" value="1"/>
</dbReference>
<dbReference type="GO" id="GO:0006355">
    <property type="term" value="P:regulation of DNA-templated transcription"/>
    <property type="evidence" value="ECO:0007669"/>
    <property type="project" value="InterPro"/>
</dbReference>
<evidence type="ECO:0000256" key="14">
    <source>
        <dbReference type="SAM" id="Phobius"/>
    </source>
</evidence>
<dbReference type="Pfam" id="PF00989">
    <property type="entry name" value="PAS"/>
    <property type="match status" value="1"/>
</dbReference>
<dbReference type="SMART" id="SM00387">
    <property type="entry name" value="HATPase_c"/>
    <property type="match status" value="1"/>
</dbReference>
<keyword evidence="13 14" id="KW-0472">Membrane</keyword>
<dbReference type="InterPro" id="IPR016120">
    <property type="entry name" value="Sig_transdc_His_kin_SpoOB"/>
</dbReference>
<evidence type="ECO:0000256" key="4">
    <source>
        <dbReference type="ARBA" id="ARBA00022475"/>
    </source>
</evidence>
<dbReference type="InterPro" id="IPR004358">
    <property type="entry name" value="Sig_transdc_His_kin-like_C"/>
</dbReference>
<evidence type="ECO:0000313" key="17">
    <source>
        <dbReference type="Proteomes" id="UP000435187"/>
    </source>
</evidence>
<keyword evidence="11 14" id="KW-1133">Transmembrane helix</keyword>
<dbReference type="PRINTS" id="PR00344">
    <property type="entry name" value="BCTRLSENSOR"/>
</dbReference>
<comment type="caution">
    <text evidence="16">The sequence shown here is derived from an EMBL/GenBank/DDBJ whole genome shotgun (WGS) entry which is preliminary data.</text>
</comment>
<dbReference type="GO" id="GO:0005886">
    <property type="term" value="C:plasma membrane"/>
    <property type="evidence" value="ECO:0007669"/>
    <property type="project" value="UniProtKB-SubCell"/>
</dbReference>
<dbReference type="Proteomes" id="UP000435187">
    <property type="component" value="Unassembled WGS sequence"/>
</dbReference>
<keyword evidence="17" id="KW-1185">Reference proteome</keyword>
<feature type="transmembrane region" description="Helical" evidence="14">
    <location>
        <begin position="189"/>
        <end position="208"/>
    </location>
</feature>
<dbReference type="SUPFAM" id="SSF55785">
    <property type="entry name" value="PYP-like sensor domain (PAS domain)"/>
    <property type="match status" value="1"/>
</dbReference>
<evidence type="ECO:0000256" key="3">
    <source>
        <dbReference type="ARBA" id="ARBA00012438"/>
    </source>
</evidence>
<evidence type="ECO:0000259" key="15">
    <source>
        <dbReference type="PROSITE" id="PS50109"/>
    </source>
</evidence>
<keyword evidence="9 16" id="KW-0418">Kinase</keyword>
<dbReference type="GO" id="GO:0000155">
    <property type="term" value="F:phosphorelay sensor kinase activity"/>
    <property type="evidence" value="ECO:0007669"/>
    <property type="project" value="InterPro"/>
</dbReference>
<dbReference type="InterPro" id="IPR029151">
    <property type="entry name" value="Sensor-like_sf"/>
</dbReference>
<dbReference type="InterPro" id="IPR003594">
    <property type="entry name" value="HATPase_dom"/>
</dbReference>
<evidence type="ECO:0000313" key="16">
    <source>
        <dbReference type="EMBL" id="MRI64731.1"/>
    </source>
</evidence>
<dbReference type="FunFam" id="1.10.287.130:FF:000011">
    <property type="entry name" value="Sensor histidine kinase DcuS"/>
    <property type="match status" value="1"/>
</dbReference>
<sequence>MSAIILNIKWGDVVKRPFKLSVIITLFGCIVVLLSLLVTDLLISNTTSERIRDNQEEKAQIVSRTVAKSEIVKASLLQKEKTEAIQAYTQEVQTITEMMFVVVMDIEGIRYTHPNPEMIGEYFKGGDEKAVLQGEEYVSVSEGTLGDSLRSFTPIYDDNGNQIGAVAVGISLDNVEFALSQGHQNIMKGSLLGIIVGIIGAFLLAKYIKRMLFGLEPYQISKLLEERSTMLQSVHEGILAVDDDLRITLVNKSALHLFKKAGLSDQPIGMKITDYMPNTKLDRVIETGESERNEEQTLNGISILTNREPLIVNNKVVGAISTFRDKTEVNQLAKQLTGVRTYVEALRAQSHEFMNRLHVILGMVQMGAYDELLPFIRKIIDMNNQEAAVITKTIKDPVLAGFLIGKMSYARERNVTFKISNDSRIDEALSLETSQELITIIGNLVDNAIEALTTSVEKKIALQLKKNHGKLSITVSDSGPGISAENTEKIFKKGFSSKGSNRGFGLYLMNQSIEKLNGELKMSTNKRGTTFNVVLDYAAMRDGMQDGD</sequence>
<comment type="catalytic activity">
    <reaction evidence="1">
        <text>ATP + protein L-histidine = ADP + protein N-phospho-L-histidine.</text>
        <dbReference type="EC" id="2.7.13.3"/>
    </reaction>
</comment>
<dbReference type="NCBIfam" id="NF008298">
    <property type="entry name" value="PRK11086.1"/>
    <property type="match status" value="1"/>
</dbReference>